<dbReference type="InterPro" id="IPR052709">
    <property type="entry name" value="Transposase-MT_Hybrid"/>
</dbReference>
<dbReference type="InterPro" id="IPR036397">
    <property type="entry name" value="RNaseH_sf"/>
</dbReference>
<organism evidence="1">
    <name type="scientific">Sipha flava</name>
    <name type="common">yellow sugarcane aphid</name>
    <dbReference type="NCBI Taxonomy" id="143950"/>
    <lineage>
        <taxon>Eukaryota</taxon>
        <taxon>Metazoa</taxon>
        <taxon>Ecdysozoa</taxon>
        <taxon>Arthropoda</taxon>
        <taxon>Hexapoda</taxon>
        <taxon>Insecta</taxon>
        <taxon>Pterygota</taxon>
        <taxon>Neoptera</taxon>
        <taxon>Paraneoptera</taxon>
        <taxon>Hemiptera</taxon>
        <taxon>Sternorrhyncha</taxon>
        <taxon>Aphidomorpha</taxon>
        <taxon>Aphidoidea</taxon>
        <taxon>Aphididae</taxon>
        <taxon>Sipha</taxon>
    </lineage>
</organism>
<protein>
    <submittedName>
        <fullName evidence="1">Mariner Mos1 transposase</fullName>
    </submittedName>
</protein>
<dbReference type="Gene3D" id="3.30.420.10">
    <property type="entry name" value="Ribonuclease H-like superfamily/Ribonuclease H"/>
    <property type="match status" value="1"/>
</dbReference>
<dbReference type="PANTHER" id="PTHR46060:SF1">
    <property type="entry name" value="MARINER MOS1 TRANSPOSASE-LIKE PROTEIN"/>
    <property type="match status" value="1"/>
</dbReference>
<accession>A0A2S2R501</accession>
<gene>
    <name evidence="1" type="ORF">g.95295</name>
</gene>
<name>A0A2S2R501_9HEMI</name>
<dbReference type="EMBL" id="GGMS01015872">
    <property type="protein sequence ID" value="MBY85075.1"/>
    <property type="molecule type" value="Transcribed_RNA"/>
</dbReference>
<evidence type="ECO:0000313" key="1">
    <source>
        <dbReference type="EMBL" id="MBY85075.1"/>
    </source>
</evidence>
<dbReference type="GO" id="GO:0003676">
    <property type="term" value="F:nucleic acid binding"/>
    <property type="evidence" value="ECO:0007669"/>
    <property type="project" value="InterPro"/>
</dbReference>
<proteinExistence type="predicted"/>
<dbReference type="AlphaFoldDB" id="A0A2S2R501"/>
<sequence length="103" mass="12161">MEDCKFASSKKMSSGQTVNQVFYKRVLERLREKVRRKRPEAWKSKPWFLHHENAPAHSALSVREFLTSKNIPVVPHLLYTPDLAPCDFFFVSETKKYPQRPQI</sequence>
<dbReference type="OrthoDB" id="6594069at2759"/>
<dbReference type="PANTHER" id="PTHR46060">
    <property type="entry name" value="MARINER MOS1 TRANSPOSASE-LIKE PROTEIN"/>
    <property type="match status" value="1"/>
</dbReference>
<reference evidence="1" key="1">
    <citation type="submission" date="2018-04" db="EMBL/GenBank/DDBJ databases">
        <title>Transcriptome assembly of Sipha flava.</title>
        <authorList>
            <person name="Scully E.D."/>
            <person name="Geib S.M."/>
            <person name="Palmer N.A."/>
            <person name="Koch K."/>
            <person name="Bradshaw J."/>
            <person name="Heng-Moss T."/>
            <person name="Sarath G."/>
        </authorList>
    </citation>
    <scope>NUCLEOTIDE SEQUENCE</scope>
</reference>